<accession>A0A329SQ82</accession>
<feature type="compositionally biased region" description="Polar residues" evidence="2">
    <location>
        <begin position="68"/>
        <end position="81"/>
    </location>
</feature>
<dbReference type="STRING" id="29920.A0A329SQ82"/>
<feature type="coiled-coil region" evidence="1">
    <location>
        <begin position="2469"/>
        <end position="2496"/>
    </location>
</feature>
<evidence type="ECO:0000313" key="4">
    <source>
        <dbReference type="EMBL" id="RAW39133.1"/>
    </source>
</evidence>
<feature type="region of interest" description="Disordered" evidence="2">
    <location>
        <begin position="2349"/>
        <end position="2403"/>
    </location>
</feature>
<dbReference type="SUPFAM" id="SSF101908">
    <property type="entry name" value="Putative isomerase YbhE"/>
    <property type="match status" value="1"/>
</dbReference>
<feature type="compositionally biased region" description="Polar residues" evidence="2">
    <location>
        <begin position="1174"/>
        <end position="1185"/>
    </location>
</feature>
<feature type="compositionally biased region" description="Acidic residues" evidence="2">
    <location>
        <begin position="2358"/>
        <end position="2369"/>
    </location>
</feature>
<keyword evidence="1" id="KW-0175">Coiled coil</keyword>
<feature type="compositionally biased region" description="Polar residues" evidence="2">
    <location>
        <begin position="1220"/>
        <end position="1229"/>
    </location>
</feature>
<feature type="region of interest" description="Disordered" evidence="2">
    <location>
        <begin position="2269"/>
        <end position="2314"/>
    </location>
</feature>
<feature type="region of interest" description="Disordered" evidence="2">
    <location>
        <begin position="2745"/>
        <end position="2782"/>
    </location>
</feature>
<protein>
    <submittedName>
        <fullName evidence="4">Uncharacterized protein</fullName>
    </submittedName>
</protein>
<sequence length="2935" mass="327967">MRAKETLQLRHQLSASGLSLRAATYDTRRHHVLTFDSHPLRPHVLRLFSLRRELKSVPLFDEAKRGKSSNSSPTGATQGSKRPSFFELQLQQQEQQKRLGQSDVEVVVPSVLLQYSPTLDVFVCVYNTATRPKGGTKVPKTTTHYVVLLEPATLRRLLVYQGPETHTLQCALFDPLTDRLVLASHLKSCDQDGGMLPKAPNNVVEILQLSKRLHVEDHQTSWSAEFDEEQPQPSMLLLIENTRASLRHPDTLTSICGSRGLRELYGAASDYSDSTDTSSVMLVWRENWPNGCRLVLVRRVMIQYWITAMAVSPCGDWLLAGIYKGGLRVWNVNGSRTNGSELFTIDADPYEPTGSSVADAQAEVISSIEITTTSAPGSTDNTVVSDRLTDAIVIAAERDTGAVRHWKLSVEGKTFGDASYSEEHRYPSLSLVGYFNAGGKKQIGKEENSSRMFKNQDTLGPPLKTLTMCVTIDMGSCFENLLLVVREDVIHVLKVQSVLYVMQEFAPIEEVYAVRAFDQQNSSQIISLSSTAACKLRIFPLDEASSETKSSFVTPHPSEKPGHVCSMETMTNDRSQKCYVVLAWSSGLVDVYDVLRDKHVLKLQDKQLTDQISTLSVVTFQRVIKHKHVSAIDEAGEAGFLSSWSYGDISQSQANNLANYAASDTSEETAPRKAVIVVGTESGKLFGWHVELWDGDFTLRSIEKANVRAQAAHSSHIIQLARIDAVVRGARTLLTSVGTGGIIKIWSVPALNLIGYVNSVAEGYPVSPSCIELMRDQENNVGTGGRKASGKLYVSVGYDDGRLAVWRVEVKLVSFQRMEVSAKHERRVSKICGISKEVPTELPEFLSCSLDMTVIHWQISESGGVHEKRYFDIGAAIVDMVLVKEQAIIALAHEVCKFMFAPSSKSDTKYLLNPGEVNSHADKHTSEELAYECLPPAEDDNPDTPTTRSVEDPTDATMPSHKTVDEYLTLHVPSAVLHLEADSSSVVAGESAPATGDQSEAFFNLRDETADQLSRHRRGSKSTNKLHRALIDDGVLREYLQDYIARHGNGGTMTASRITHLLALRPELPSIRRPGFALAKSLKDLKLTAQTRVDPEEALQILRIMFTMTKTSYQSFDAPTMAGTLKRKENTNERARAQRLREKKRVRQKPVVTYNLLGEKYVHWEKEPADQEELGQNQSPSSSARSLIVLTPPSPNKDDMSAIDGDPPPDGIGFFEPTSKDTPSSTTNADGVVADSASHQDSLRALTDDLTHSHVLPSERNKPDAESPVEITQERSFEETEADDEEESEGESEGEEGDEDEENNDNDDDGDSDGDDGGTKEQNPVNKVPAAPSAATQAIPTAKKSHRAKHARKCIDSGVDNSRNALVTSIRLSPMFQQFWRKGYCWCSPAPQLHVIWTDNDKAKLGEAKATKRRLTCKDCHKRLHTVDLPRVGYVPHFSRQATFEIIVQVYSKLTATAHTSLYKNSSARKERSSECSVFSALFKMFLTTYGVHSTAEMKLKLFFVSMCHFLPEYDAVAVFGELLGLHMPEVAEECDQAPATLVALCVCCYSWLYSRGMVVNGDNFSGREWGKGYTSAKTEVVPTTDGTTHWQFVQVEHALLCAQDNLLYPLVSPEFLRNIMLFMQEYAQRLPTRSLRADSPDFSNDIGQNGDRAALWIELHRYLRLLVGEWKHQNAQFRAVERILFVHPQRDMAIEENLVEKLRLLLSCFVFYDHERVGVMAVSDFESLLFKLRYLWTEENAAMDDDAFDNAISATKKRFLDLNHDGQLCYLDFWVMLYIVGVKTRALISLHKIPSFCRDYRLEVSPELSDIVWNYMLLSCTLVLPKGLRIGKSSMDQKAERQHRRRVGGLHDGTFHFSKTLTGSLSTQELLRNDDTKKLGLFLDGSVPATRLTASTTALDRFRPISVENDGHSSRRRGHEPVVFGVRLAGPTQKPIAPLRVSLMGNYDSLVDTGSRVRYENYSGVEQVNSRHLKGEFKSGYTNTYIQFPEVHPVRRRVGVNEMTSRQIVGAIPVEEASSEEGSVIYEDSVIEQEEQVQEEDPPPVKVLFNHKLSTASVVPVLEMVQEEVVDQPESLVQSPTLEKRRSATPVVVVPTVEPEARVSSRRELLKRKSSRRLVRAASAPVKLEEVAVQLEAEKVEIELPPPRQPTPVVTAREESPPEAEVSESQGVVFSENGTDGADIEQTSVHDEELPREEPNDVVPVVVEEVPPQPEPVVIQAPVEPLEPVVIPEIVVIESVESPAVVEDPPEQIVVADIAEVEVVEEEEVSSIPDPAPIEEPIPTEEPVPALNTESEDASEEELPQSIGDTHYTPQVVKQDDTQTLHGFRFSQQPVFIRSVAATNPYRTAMWNPNDGSESDGDDDDVVESTEQQASKLADSEGFDEHDESNNHSPGDLQDKDDEDAAVLADTPLIPFRRKRLDEDAERALYGERIVNVLGEGIAFSPETEAAMKKKWQEFFDDSESKMFTTMRNDLEKKQTEQREAEERQIKLRKKWQEQRDQDLMRLQHSRQSSTVLTSMKQDSTDGAGDAGFRLRRIHRESCRQLTEELQFGVSVQRELKEARESQFFHFYYLPEGHDSIITLKMHVLRGDAEVFMSTDTKVPCSTDFMWRSSERLAKDSGEGHRIILYPHDLLKATSNAASKEKAPTMGETASLRSFYPKQADATSLRVEFYLSVVALEPGTAFTLAVMSSGQKMQPSRAIQTVDYLIDRFNMLSRSFQEHSTVSYASIMPEEVVRNGVDNEDDALNEDDDEDNTDDESTQTSGGRRKTKRITANGTDPQELKSFQRLLETLSEKKGFGSPQAASFLLAGPSEEHLEFVQDEDQRLQEMHRRLSPPKSCLEGIHGHHDAVSVVTERRLTLQGKRQKLRRVVAARLQQKLAPLRHKSSAGGELEKSASTGLLMDIRRPRPHLFLKPDAARLPRKNPLVEPTKE</sequence>
<feature type="region of interest" description="Disordered" evidence="2">
    <location>
        <begin position="1120"/>
        <end position="1145"/>
    </location>
</feature>
<dbReference type="InterPro" id="IPR018247">
    <property type="entry name" value="EF_Hand_1_Ca_BS"/>
</dbReference>
<feature type="region of interest" description="Disordered" evidence="2">
    <location>
        <begin position="1168"/>
        <end position="1356"/>
    </location>
</feature>
<dbReference type="Gene3D" id="2.130.10.10">
    <property type="entry name" value="YVTN repeat-like/Quinoprotein amine dehydrogenase"/>
    <property type="match status" value="1"/>
</dbReference>
<dbReference type="PANTHER" id="PTHR35711">
    <property type="entry name" value="EXPRESSED PROTEIN"/>
    <property type="match status" value="1"/>
</dbReference>
<feature type="compositionally biased region" description="Basic and acidic residues" evidence="2">
    <location>
        <begin position="1126"/>
        <end position="1140"/>
    </location>
</feature>
<feature type="compositionally biased region" description="Pro residues" evidence="2">
    <location>
        <begin position="2275"/>
        <end position="2287"/>
    </location>
</feature>
<name>A0A329SQ82_9STRA</name>
<reference evidence="3" key="2">
    <citation type="submission" date="2018-10" db="EMBL/GenBank/DDBJ databases">
        <title>Effector identification in a new, highly contiguous assembly of the strawberry crown rot pathogen Phytophthora cactorum.</title>
        <authorList>
            <person name="Armitage A.D."/>
            <person name="Nellist C.F."/>
            <person name="Bates H."/>
            <person name="Vickerstaff R.J."/>
            <person name="Harrison R.J."/>
        </authorList>
    </citation>
    <scope>NUCLEOTIDE SEQUENCE</scope>
    <source>
        <strain evidence="3">P415</strain>
    </source>
</reference>
<feature type="region of interest" description="Disordered" evidence="2">
    <location>
        <begin position="61"/>
        <end position="82"/>
    </location>
</feature>
<dbReference type="PANTHER" id="PTHR35711:SF1">
    <property type="entry name" value="ECTODERMAL, ISOFORM F"/>
    <property type="match status" value="1"/>
</dbReference>
<organism evidence="4 5">
    <name type="scientific">Phytophthora cactorum</name>
    <dbReference type="NCBI Taxonomy" id="29920"/>
    <lineage>
        <taxon>Eukaryota</taxon>
        <taxon>Sar</taxon>
        <taxon>Stramenopiles</taxon>
        <taxon>Oomycota</taxon>
        <taxon>Peronosporomycetes</taxon>
        <taxon>Peronosporales</taxon>
        <taxon>Peronosporaceae</taxon>
        <taxon>Phytophthora</taxon>
    </lineage>
</organism>
<dbReference type="InterPro" id="IPR036322">
    <property type="entry name" value="WD40_repeat_dom_sf"/>
</dbReference>
<comment type="caution">
    <text evidence="4">The sequence shown here is derived from an EMBL/GenBank/DDBJ whole genome shotgun (WGS) entry which is preliminary data.</text>
</comment>
<keyword evidence="5" id="KW-1185">Reference proteome</keyword>
<dbReference type="VEuPathDB" id="FungiDB:PC110_g4653"/>
<feature type="compositionally biased region" description="Acidic residues" evidence="2">
    <location>
        <begin position="2745"/>
        <end position="2762"/>
    </location>
</feature>
<dbReference type="EMBL" id="MJFZ01000073">
    <property type="protein sequence ID" value="RAW39133.1"/>
    <property type="molecule type" value="Genomic_DNA"/>
</dbReference>
<feature type="region of interest" description="Disordered" evidence="2">
    <location>
        <begin position="2511"/>
        <end position="2531"/>
    </location>
</feature>
<proteinExistence type="predicted"/>
<dbReference type="InterPro" id="IPR015943">
    <property type="entry name" value="WD40/YVTN_repeat-like_dom_sf"/>
</dbReference>
<reference evidence="4 5" key="1">
    <citation type="submission" date="2018-01" db="EMBL/GenBank/DDBJ databases">
        <title>Draft genome of the strawberry crown rot pathogen Phytophthora cactorum.</title>
        <authorList>
            <person name="Armitage A.D."/>
            <person name="Lysoe E."/>
            <person name="Nellist C.F."/>
            <person name="Harrison R.J."/>
            <person name="Brurberg M.B."/>
        </authorList>
    </citation>
    <scope>NUCLEOTIDE SEQUENCE [LARGE SCALE GENOMIC DNA]</scope>
    <source>
        <strain evidence="4 5">10300</strain>
    </source>
</reference>
<dbReference type="PROSITE" id="PS00018">
    <property type="entry name" value="EF_HAND_1"/>
    <property type="match status" value="1"/>
</dbReference>
<dbReference type="EMBL" id="RCML01000014">
    <property type="protein sequence ID" value="KAG2998630.1"/>
    <property type="molecule type" value="Genomic_DNA"/>
</dbReference>
<dbReference type="Proteomes" id="UP000697107">
    <property type="component" value="Unassembled WGS sequence"/>
</dbReference>
<gene>
    <name evidence="4" type="ORF">PC110_g4653</name>
    <name evidence="3" type="ORF">PC118_g1186</name>
</gene>
<evidence type="ECO:0000313" key="5">
    <source>
        <dbReference type="Proteomes" id="UP000251314"/>
    </source>
</evidence>
<evidence type="ECO:0000256" key="2">
    <source>
        <dbReference type="SAM" id="MobiDB-lite"/>
    </source>
</evidence>
<feature type="region of interest" description="Disordered" evidence="2">
    <location>
        <begin position="2147"/>
        <end position="2171"/>
    </location>
</feature>
<feature type="compositionally biased region" description="Acidic residues" evidence="2">
    <location>
        <begin position="2295"/>
        <end position="2304"/>
    </location>
</feature>
<feature type="compositionally biased region" description="Acidic residues" evidence="2">
    <location>
        <begin position="1279"/>
        <end position="1316"/>
    </location>
</feature>
<dbReference type="Proteomes" id="UP000251314">
    <property type="component" value="Unassembled WGS sequence"/>
</dbReference>
<feature type="compositionally biased region" description="Basic residues" evidence="2">
    <location>
        <begin position="1343"/>
        <end position="1352"/>
    </location>
</feature>
<evidence type="ECO:0000256" key="1">
    <source>
        <dbReference type="SAM" id="Coils"/>
    </source>
</evidence>
<dbReference type="OrthoDB" id="167420at2759"/>
<evidence type="ECO:0000313" key="3">
    <source>
        <dbReference type="EMBL" id="KAG2998630.1"/>
    </source>
</evidence>
<feature type="compositionally biased region" description="Basic and acidic residues" evidence="2">
    <location>
        <begin position="1246"/>
        <end position="1265"/>
    </location>
</feature>
<feature type="region of interest" description="Disordered" evidence="2">
    <location>
        <begin position="934"/>
        <end position="960"/>
    </location>
</feature>
<feature type="compositionally biased region" description="Polar residues" evidence="2">
    <location>
        <begin position="2511"/>
        <end position="2523"/>
    </location>
</feature>
<dbReference type="SUPFAM" id="SSF50978">
    <property type="entry name" value="WD40 repeat-like"/>
    <property type="match status" value="1"/>
</dbReference>